<dbReference type="Proteomes" id="UP001206639">
    <property type="component" value="Unassembled WGS sequence"/>
</dbReference>
<name>A0ABT2M6S5_9MYCO</name>
<reference evidence="3" key="1">
    <citation type="submission" date="2023-07" db="EMBL/GenBank/DDBJ databases">
        <authorList>
            <person name="Deng Y."/>
            <person name="Zhang Y.-Q."/>
        </authorList>
    </citation>
    <scope>NUCLEOTIDE SEQUENCE [LARGE SCALE GENOMIC DNA]</scope>
    <source>
        <strain evidence="3">CPCC 205710</strain>
    </source>
</reference>
<dbReference type="Pfam" id="PF24792">
    <property type="entry name" value="DUF7701"/>
    <property type="match status" value="1"/>
</dbReference>
<comment type="caution">
    <text evidence="2">The sequence shown here is derived from an EMBL/GenBank/DDBJ whole genome shotgun (WGS) entry which is preliminary data.</text>
</comment>
<evidence type="ECO:0000313" key="2">
    <source>
        <dbReference type="EMBL" id="MCT7657641.1"/>
    </source>
</evidence>
<dbReference type="InterPro" id="IPR056118">
    <property type="entry name" value="DUF7701"/>
</dbReference>
<accession>A0ABT2M6S5</accession>
<evidence type="ECO:0000313" key="3">
    <source>
        <dbReference type="Proteomes" id="UP001206639"/>
    </source>
</evidence>
<feature type="domain" description="DUF7701" evidence="1">
    <location>
        <begin position="2"/>
        <end position="92"/>
    </location>
</feature>
<sequence>MTYLEDDASLIKSMLPRDVSPPAESDYLFILYAVLMRSQGEAVRLSDVHDAWTAWKLLTTDDHEALLPFDQLDPDVQAEDQPYVDAIVAAARRQKERPSF</sequence>
<protein>
    <recommendedName>
        <fullName evidence="1">DUF7701 domain-containing protein</fullName>
    </recommendedName>
</protein>
<proteinExistence type="predicted"/>
<gene>
    <name evidence="2" type="ORF">N4S67_04315</name>
</gene>
<organism evidence="2 3">
    <name type="scientific">Mycobacterium deserti</name>
    <dbReference type="NCBI Taxonomy" id="2978347"/>
    <lineage>
        <taxon>Bacteria</taxon>
        <taxon>Bacillati</taxon>
        <taxon>Actinomycetota</taxon>
        <taxon>Actinomycetes</taxon>
        <taxon>Mycobacteriales</taxon>
        <taxon>Mycobacteriaceae</taxon>
        <taxon>Mycobacterium</taxon>
    </lineage>
</organism>
<evidence type="ECO:0000259" key="1">
    <source>
        <dbReference type="Pfam" id="PF24792"/>
    </source>
</evidence>
<dbReference type="RefSeq" id="WP_260991669.1">
    <property type="nucleotide sequence ID" value="NZ_JAODWD010000001.1"/>
</dbReference>
<keyword evidence="3" id="KW-1185">Reference proteome</keyword>
<dbReference type="EMBL" id="JAODWD010000001">
    <property type="protein sequence ID" value="MCT7657641.1"/>
    <property type="molecule type" value="Genomic_DNA"/>
</dbReference>